<feature type="compositionally biased region" description="Basic and acidic residues" evidence="1">
    <location>
        <begin position="325"/>
        <end position="334"/>
    </location>
</feature>
<feature type="region of interest" description="Disordered" evidence="1">
    <location>
        <begin position="282"/>
        <end position="334"/>
    </location>
</feature>
<gene>
    <name evidence="3" type="ORF">M440DRAFT_1199773</name>
</gene>
<dbReference type="EMBL" id="KZ679129">
    <property type="protein sequence ID" value="PTB78699.1"/>
    <property type="molecule type" value="Genomic_DNA"/>
</dbReference>
<keyword evidence="4" id="KW-1185">Reference proteome</keyword>
<protein>
    <recommendedName>
        <fullName evidence="2">4Fe-4S ferredoxin-type domain-containing protein</fullName>
    </recommendedName>
</protein>
<dbReference type="InterPro" id="IPR017896">
    <property type="entry name" value="4Fe4S_Fe-S-bd"/>
</dbReference>
<organism evidence="3 4">
    <name type="scientific">Trichoderma longibrachiatum ATCC 18648</name>
    <dbReference type="NCBI Taxonomy" id="983965"/>
    <lineage>
        <taxon>Eukaryota</taxon>
        <taxon>Fungi</taxon>
        <taxon>Dikarya</taxon>
        <taxon>Ascomycota</taxon>
        <taxon>Pezizomycotina</taxon>
        <taxon>Sordariomycetes</taxon>
        <taxon>Hypocreomycetidae</taxon>
        <taxon>Hypocreales</taxon>
        <taxon>Hypocreaceae</taxon>
        <taxon>Trichoderma</taxon>
    </lineage>
</organism>
<sequence length="334" mass="36468">MLGPYSCAQITWSPRELAAYRRPLSGLRPFSRRTSCLFSSTIHHQAALSASSCTDRDRRLPCCACRRTGAIADNRSSRQRRSASTGPAALLRLDWTCPQFESQRFAASVCVCVCGLVCLSAVCPRGCVQVRGPAFALRCAAEHLVHAAWFQPWRWPHLILPYLSIVSPSVSTQKHVVNGPLIQHPRQDAAPHALLSAVLRETQTRILRVVSPRIVSPASVSEPNHHLETQKARHHRRPVAPARSEGIALSVPLSLLRAPECETRACPICARSRRVTAVAISSGAATSSSRRARDASRRECAVASTSTASPCPEPLPTALRLLRPTYRDRPGPAP</sequence>
<proteinExistence type="predicted"/>
<accession>A0A2T4CAV6</accession>
<dbReference type="AlphaFoldDB" id="A0A2T4CAV6"/>
<evidence type="ECO:0000259" key="2">
    <source>
        <dbReference type="PROSITE" id="PS51379"/>
    </source>
</evidence>
<name>A0A2T4CAV6_TRILO</name>
<evidence type="ECO:0000313" key="4">
    <source>
        <dbReference type="Proteomes" id="UP000240760"/>
    </source>
</evidence>
<evidence type="ECO:0000313" key="3">
    <source>
        <dbReference type="EMBL" id="PTB78699.1"/>
    </source>
</evidence>
<evidence type="ECO:0000256" key="1">
    <source>
        <dbReference type="SAM" id="MobiDB-lite"/>
    </source>
</evidence>
<feature type="region of interest" description="Disordered" evidence="1">
    <location>
        <begin position="219"/>
        <end position="243"/>
    </location>
</feature>
<feature type="domain" description="4Fe-4S ferredoxin-type" evidence="2">
    <location>
        <begin position="101"/>
        <end position="133"/>
    </location>
</feature>
<reference evidence="3 4" key="1">
    <citation type="submission" date="2016-07" db="EMBL/GenBank/DDBJ databases">
        <title>Multiple horizontal gene transfer events from other fungi enriched the ability of initially mycotrophic Trichoderma (Ascomycota) to feed on dead plant biomass.</title>
        <authorList>
            <consortium name="DOE Joint Genome Institute"/>
            <person name="Aerts A."/>
            <person name="Atanasova L."/>
            <person name="Chenthamara K."/>
            <person name="Zhang J."/>
            <person name="Grujic M."/>
            <person name="Henrissat B."/>
            <person name="Kuo A."/>
            <person name="Salamov A."/>
            <person name="Lipzen A."/>
            <person name="Labutti K."/>
            <person name="Barry K."/>
            <person name="Miao Y."/>
            <person name="Rahimi M.J."/>
            <person name="Shen Q."/>
            <person name="Grigoriev I.V."/>
            <person name="Kubicek C.P."/>
            <person name="Druzhinina I.S."/>
        </authorList>
    </citation>
    <scope>NUCLEOTIDE SEQUENCE [LARGE SCALE GENOMIC DNA]</scope>
    <source>
        <strain evidence="3 4">ATCC 18648</strain>
    </source>
</reference>
<feature type="compositionally biased region" description="Basic and acidic residues" evidence="1">
    <location>
        <begin position="291"/>
        <end position="300"/>
    </location>
</feature>
<dbReference type="PROSITE" id="PS51379">
    <property type="entry name" value="4FE4S_FER_2"/>
    <property type="match status" value="1"/>
</dbReference>
<dbReference type="Proteomes" id="UP000240760">
    <property type="component" value="Unassembled WGS sequence"/>
</dbReference>